<evidence type="ECO:0000313" key="2">
    <source>
        <dbReference type="EMBL" id="EOA99227.1"/>
    </source>
</evidence>
<feature type="compositionally biased region" description="Polar residues" evidence="1">
    <location>
        <begin position="43"/>
        <end position="53"/>
    </location>
</feature>
<accession>R0LG39</accession>
<dbReference type="AlphaFoldDB" id="R0LG39"/>
<organism evidence="2 3">
    <name type="scientific">Anas platyrhynchos</name>
    <name type="common">Mallard</name>
    <name type="synonym">Anas boschas</name>
    <dbReference type="NCBI Taxonomy" id="8839"/>
    <lineage>
        <taxon>Eukaryota</taxon>
        <taxon>Metazoa</taxon>
        <taxon>Chordata</taxon>
        <taxon>Craniata</taxon>
        <taxon>Vertebrata</taxon>
        <taxon>Euteleostomi</taxon>
        <taxon>Archelosauria</taxon>
        <taxon>Archosauria</taxon>
        <taxon>Dinosauria</taxon>
        <taxon>Saurischia</taxon>
        <taxon>Theropoda</taxon>
        <taxon>Coelurosauria</taxon>
        <taxon>Aves</taxon>
        <taxon>Neognathae</taxon>
        <taxon>Galloanserae</taxon>
        <taxon>Anseriformes</taxon>
        <taxon>Anatidae</taxon>
        <taxon>Anatinae</taxon>
        <taxon>Anas</taxon>
    </lineage>
</organism>
<gene>
    <name evidence="2" type="ORF">Anapl_09130</name>
</gene>
<name>R0LG39_ANAPL</name>
<dbReference type="EMBL" id="KB743357">
    <property type="protein sequence ID" value="EOA99227.1"/>
    <property type="molecule type" value="Genomic_DNA"/>
</dbReference>
<evidence type="ECO:0000256" key="1">
    <source>
        <dbReference type="SAM" id="MobiDB-lite"/>
    </source>
</evidence>
<protein>
    <submittedName>
        <fullName evidence="2">Uncharacterized protein</fullName>
    </submittedName>
</protein>
<evidence type="ECO:0000313" key="3">
    <source>
        <dbReference type="Proteomes" id="UP000296049"/>
    </source>
</evidence>
<proteinExistence type="predicted"/>
<keyword evidence="3" id="KW-1185">Reference proteome</keyword>
<feature type="region of interest" description="Disordered" evidence="1">
    <location>
        <begin position="27"/>
        <end position="53"/>
    </location>
</feature>
<reference evidence="3" key="1">
    <citation type="journal article" date="2013" name="Nat. Genet.">
        <title>The duck genome and transcriptome provide insight into an avian influenza virus reservoir species.</title>
        <authorList>
            <person name="Huang Y."/>
            <person name="Li Y."/>
            <person name="Burt D.W."/>
            <person name="Chen H."/>
            <person name="Zhang Y."/>
            <person name="Qian W."/>
            <person name="Kim H."/>
            <person name="Gan S."/>
            <person name="Zhao Y."/>
            <person name="Li J."/>
            <person name="Yi K."/>
            <person name="Feng H."/>
            <person name="Zhu P."/>
            <person name="Li B."/>
            <person name="Liu Q."/>
            <person name="Fairley S."/>
            <person name="Magor K.E."/>
            <person name="Du Z."/>
            <person name="Hu X."/>
            <person name="Goodman L."/>
            <person name="Tafer H."/>
            <person name="Vignal A."/>
            <person name="Lee T."/>
            <person name="Kim K.W."/>
            <person name="Sheng Z."/>
            <person name="An Y."/>
            <person name="Searle S."/>
            <person name="Herrero J."/>
            <person name="Groenen M.A."/>
            <person name="Crooijmans R.P."/>
            <person name="Faraut T."/>
            <person name="Cai Q."/>
            <person name="Webster R.G."/>
            <person name="Aldridge J.R."/>
            <person name="Warren W.C."/>
            <person name="Bartschat S."/>
            <person name="Kehr S."/>
            <person name="Marz M."/>
            <person name="Stadler P.F."/>
            <person name="Smith J."/>
            <person name="Kraus R.H."/>
            <person name="Zhao Y."/>
            <person name="Ren L."/>
            <person name="Fei J."/>
            <person name="Morisson M."/>
            <person name="Kaiser P."/>
            <person name="Griffin D.K."/>
            <person name="Rao M."/>
            <person name="Pitel F."/>
            <person name="Wang J."/>
            <person name="Li N."/>
        </authorList>
    </citation>
    <scope>NUCLEOTIDE SEQUENCE [LARGE SCALE GENOMIC DNA]</scope>
</reference>
<dbReference type="Proteomes" id="UP000296049">
    <property type="component" value="Unassembled WGS sequence"/>
</dbReference>
<sequence>MPHVPVTVLLSAEQATGRQTVLSADETFSTQQQDTAKHVGSAPFSTGSSTPKNLLQEPCRVLQALLKPFTARLTTAAHNHQVSSGHAASQGSLNRPEILQKQHEDMAGKGMMIRATVW</sequence>